<dbReference type="Pfam" id="PF01918">
    <property type="entry name" value="Alba"/>
    <property type="match status" value="1"/>
</dbReference>
<feature type="region of interest" description="Disordered" evidence="1">
    <location>
        <begin position="1"/>
        <end position="39"/>
    </location>
</feature>
<evidence type="ECO:0000313" key="3">
    <source>
        <dbReference type="EMBL" id="PNY27487.1"/>
    </source>
</evidence>
<dbReference type="AlphaFoldDB" id="A0A2K3QIW6"/>
<keyword evidence="4" id="KW-1185">Reference proteome</keyword>
<dbReference type="GO" id="GO:0003676">
    <property type="term" value="F:nucleic acid binding"/>
    <property type="evidence" value="ECO:0007669"/>
    <property type="project" value="InterPro"/>
</dbReference>
<dbReference type="Proteomes" id="UP000236621">
    <property type="component" value="Unassembled WGS sequence"/>
</dbReference>
<feature type="domain" description="DNA/RNA-binding protein Alba-like" evidence="2">
    <location>
        <begin position="64"/>
        <end position="127"/>
    </location>
</feature>
<dbReference type="InterPro" id="IPR002775">
    <property type="entry name" value="DNA/RNA-bd_Alba-like"/>
</dbReference>
<sequence length="209" mass="23304">MSTTTASNGPKKRKQPTEALQPPDQPKKQRPQEPRPHNAALIGPHESIVAELQPRYDVLVASVISSTQIRKRVTQATAHLAVSPPDRPRIVLLHARTTEVCKLITIVEHCKRTMGGEGRDWYQYNQLFDLPAEQKKKAEVVEDTVLDKNAEDSGSDDFEVMSSRFERAVLPPPSGRTVKSLRVFFSLQPVAELKAKSDVTVQSSEETKS</sequence>
<dbReference type="EMBL" id="NRSZ01000398">
    <property type="protein sequence ID" value="PNY27487.1"/>
    <property type="molecule type" value="Genomic_DNA"/>
</dbReference>
<name>A0A2K3QIW6_9HYPO</name>
<proteinExistence type="predicted"/>
<reference evidence="3 4" key="1">
    <citation type="submission" date="2017-08" db="EMBL/GenBank/DDBJ databases">
        <title>Harnessing the power of phylogenomics to disentangle the directionality and signatures of interkingdom host jumping in the parasitic fungal genus Tolypocladium.</title>
        <authorList>
            <person name="Quandt C.A."/>
            <person name="Patterson W."/>
            <person name="Spatafora J.W."/>
        </authorList>
    </citation>
    <scope>NUCLEOTIDE SEQUENCE [LARGE SCALE GENOMIC DNA]</scope>
    <source>
        <strain evidence="3 4">CBS 113982</strain>
    </source>
</reference>
<feature type="compositionally biased region" description="Basic and acidic residues" evidence="1">
    <location>
        <begin position="25"/>
        <end position="36"/>
    </location>
</feature>
<comment type="caution">
    <text evidence="3">The sequence shown here is derived from an EMBL/GenBank/DDBJ whole genome shotgun (WGS) entry which is preliminary data.</text>
</comment>
<organism evidence="3 4">
    <name type="scientific">Tolypocladium capitatum</name>
    <dbReference type="NCBI Taxonomy" id="45235"/>
    <lineage>
        <taxon>Eukaryota</taxon>
        <taxon>Fungi</taxon>
        <taxon>Dikarya</taxon>
        <taxon>Ascomycota</taxon>
        <taxon>Pezizomycotina</taxon>
        <taxon>Sordariomycetes</taxon>
        <taxon>Hypocreomycetidae</taxon>
        <taxon>Hypocreales</taxon>
        <taxon>Ophiocordycipitaceae</taxon>
        <taxon>Tolypocladium</taxon>
    </lineage>
</organism>
<evidence type="ECO:0000256" key="1">
    <source>
        <dbReference type="SAM" id="MobiDB-lite"/>
    </source>
</evidence>
<gene>
    <name evidence="3" type="ORF">TCAP_02589</name>
</gene>
<protein>
    <recommendedName>
        <fullName evidence="2">DNA/RNA-binding protein Alba-like domain-containing protein</fullName>
    </recommendedName>
</protein>
<accession>A0A2K3QIW6</accession>
<evidence type="ECO:0000259" key="2">
    <source>
        <dbReference type="Pfam" id="PF01918"/>
    </source>
</evidence>
<evidence type="ECO:0000313" key="4">
    <source>
        <dbReference type="Proteomes" id="UP000236621"/>
    </source>
</evidence>
<dbReference type="OrthoDB" id="424402at2759"/>